<evidence type="ECO:0000256" key="1">
    <source>
        <dbReference type="ARBA" id="ARBA00009102"/>
    </source>
</evidence>
<dbReference type="Pfam" id="PF11265">
    <property type="entry name" value="Med25_VWA"/>
    <property type="match status" value="1"/>
</dbReference>
<evidence type="ECO:0000259" key="3">
    <source>
        <dbReference type="Pfam" id="PF11265"/>
    </source>
</evidence>
<dbReference type="GO" id="GO:0005667">
    <property type="term" value="C:transcription regulator complex"/>
    <property type="evidence" value="ECO:0007669"/>
    <property type="project" value="TreeGrafter"/>
</dbReference>
<protein>
    <recommendedName>
        <fullName evidence="2">Mediator of RNA polymerase II transcription subunit 25</fullName>
    </recommendedName>
</protein>
<accession>A0A8T2RQQ1</accession>
<keyword evidence="5" id="KW-1185">Reference proteome</keyword>
<dbReference type="InterPro" id="IPR021419">
    <property type="entry name" value="Mediator_Med25_VWA"/>
</dbReference>
<dbReference type="PANTHER" id="PTHR12433:SF11">
    <property type="entry name" value="MEDIATOR OF RNA POLYMERASE II TRANSCRIPTION SUBUNIT 25"/>
    <property type="match status" value="1"/>
</dbReference>
<evidence type="ECO:0000256" key="2">
    <source>
        <dbReference type="ARBA" id="ARBA00019694"/>
    </source>
</evidence>
<dbReference type="Proteomes" id="UP000825935">
    <property type="component" value="Chromosome 25"/>
</dbReference>
<dbReference type="PANTHER" id="PTHR12433">
    <property type="entry name" value="MEDIATOR OF RNA POLYMERASE II TRANSCRIPTION SUBUNIT 25"/>
    <property type="match status" value="1"/>
</dbReference>
<dbReference type="GO" id="GO:0045944">
    <property type="term" value="P:positive regulation of transcription by RNA polymerase II"/>
    <property type="evidence" value="ECO:0007669"/>
    <property type="project" value="TreeGrafter"/>
</dbReference>
<name>A0A8T2RQQ1_CERRI</name>
<reference evidence="4" key="1">
    <citation type="submission" date="2021-08" db="EMBL/GenBank/DDBJ databases">
        <title>WGS assembly of Ceratopteris richardii.</title>
        <authorList>
            <person name="Marchant D.B."/>
            <person name="Chen G."/>
            <person name="Jenkins J."/>
            <person name="Shu S."/>
            <person name="Leebens-Mack J."/>
            <person name="Grimwood J."/>
            <person name="Schmutz J."/>
            <person name="Soltis P."/>
            <person name="Soltis D."/>
            <person name="Chen Z.-H."/>
        </authorList>
    </citation>
    <scope>NUCLEOTIDE SEQUENCE</scope>
    <source>
        <strain evidence="4">Whitten #5841</strain>
        <tissue evidence="4">Leaf</tissue>
    </source>
</reference>
<sequence length="710" mass="73438">MASASSHQRQLVLVVEGTAALGHHWDLLRTEYLEKIIKSFCECDALNQKPSNSPAELALVVYYTHGPHSGCLLQQTGWTTNLDRFWQWISRINFAGGGFGDAAIAEGLAEALLMCCPTPVANTVSQVTDRQKHCILVAASNPHRLPTPIPRPPVQGLLQPSANSDPSAAEHWWLADADTVAKAFSQCSVSLSVVSPRQLLSLKMIFNGAKRAQRATDTPIEAPKYAHHMVLLSETFMEARQALAHSSAMPTTVLPKVEVSSATSIPPAQQASAVRTPAAGLVAGRPGTASGIIPTVPVKTEPPSVSGMVASGVTHAASLALLQNTVPVSLSMPRSSQAQDSSVVADSSVVQDLKTIGSGTVASSLRPGATGMGNVNLMPNSSQARPILGATIGNSLGMAGGMVSAGGLPMHGMLTSSSAASGVVSSSQTLLGVAQNGLGITNNQVGMGMGHNSAQGVGISGFNNPGNLVPSSAIGAAGNTTVSNVQVVGMGQSVGGLGQGNLSAGTTQIGSSGLVMGGQNVMPTLGSGGVNLSPPTMIPTPGIPPPVQGLQPMGAVGNNALQPIGAVNNNALQVPAPVVTPPQQANTGPKYAKIWVGLLTGRSNEKLVTICKLEAYRQLTSPETLAADWPSQMQITRLIPQEHMPTKNYQGKSEVLLFRTIGQPNSRPFPVQLADKKLVAVIQLPNQTLILASADAKNQDRLAGMLFPEV</sequence>
<dbReference type="OrthoDB" id="7690434at2759"/>
<dbReference type="GO" id="GO:0016592">
    <property type="term" value="C:mediator complex"/>
    <property type="evidence" value="ECO:0007669"/>
    <property type="project" value="TreeGrafter"/>
</dbReference>
<comment type="similarity">
    <text evidence="1">Belongs to the Mediator complex subunit 25 family.</text>
</comment>
<feature type="domain" description="Mediator of RNA polymerase II transcription subunit 25 von Willebrand factor type A" evidence="3">
    <location>
        <begin position="6"/>
        <end position="234"/>
    </location>
</feature>
<proteinExistence type="inferred from homology"/>
<evidence type="ECO:0000313" key="4">
    <source>
        <dbReference type="EMBL" id="KAH7298752.1"/>
    </source>
</evidence>
<dbReference type="EMBL" id="CM035430">
    <property type="protein sequence ID" value="KAH7298752.1"/>
    <property type="molecule type" value="Genomic_DNA"/>
</dbReference>
<dbReference type="AlphaFoldDB" id="A0A8T2RQQ1"/>
<gene>
    <name evidence="4" type="ORF">KP509_25G057700</name>
</gene>
<evidence type="ECO:0000313" key="5">
    <source>
        <dbReference type="Proteomes" id="UP000825935"/>
    </source>
</evidence>
<organism evidence="4 5">
    <name type="scientific">Ceratopteris richardii</name>
    <name type="common">Triangle waterfern</name>
    <dbReference type="NCBI Taxonomy" id="49495"/>
    <lineage>
        <taxon>Eukaryota</taxon>
        <taxon>Viridiplantae</taxon>
        <taxon>Streptophyta</taxon>
        <taxon>Embryophyta</taxon>
        <taxon>Tracheophyta</taxon>
        <taxon>Polypodiopsida</taxon>
        <taxon>Polypodiidae</taxon>
        <taxon>Polypodiales</taxon>
        <taxon>Pteridineae</taxon>
        <taxon>Pteridaceae</taxon>
        <taxon>Parkerioideae</taxon>
        <taxon>Ceratopteris</taxon>
    </lineage>
</organism>
<comment type="caution">
    <text evidence="4">The sequence shown here is derived from an EMBL/GenBank/DDBJ whole genome shotgun (WGS) entry which is preliminary data.</text>
</comment>